<feature type="coiled-coil region" evidence="1">
    <location>
        <begin position="18"/>
        <end position="56"/>
    </location>
</feature>
<dbReference type="Proteomes" id="UP000681720">
    <property type="component" value="Unassembled WGS sequence"/>
</dbReference>
<name>A0A8S2ZUL1_9BILA</name>
<reference evidence="2" key="1">
    <citation type="submission" date="2021-02" db="EMBL/GenBank/DDBJ databases">
        <authorList>
            <person name="Nowell W R."/>
        </authorList>
    </citation>
    <scope>NUCLEOTIDE SEQUENCE</scope>
</reference>
<accession>A0A8S2ZUL1</accession>
<protein>
    <submittedName>
        <fullName evidence="2">Uncharacterized protein</fullName>
    </submittedName>
</protein>
<sequence length="56" mass="6737">MEENNSLRNEIFDSTDVSQEILEREKKLQEDLSSLKNELYQTRKNHEENIVDLRSK</sequence>
<dbReference type="EMBL" id="CAJOBJ010118356">
    <property type="protein sequence ID" value="CAF4664146.1"/>
    <property type="molecule type" value="Genomic_DNA"/>
</dbReference>
<evidence type="ECO:0000313" key="2">
    <source>
        <dbReference type="EMBL" id="CAF4664146.1"/>
    </source>
</evidence>
<keyword evidence="1" id="KW-0175">Coiled coil</keyword>
<gene>
    <name evidence="2" type="ORF">GIL414_LOCUS41608</name>
</gene>
<proteinExistence type="predicted"/>
<evidence type="ECO:0000313" key="3">
    <source>
        <dbReference type="Proteomes" id="UP000681720"/>
    </source>
</evidence>
<organism evidence="2 3">
    <name type="scientific">Rotaria magnacalcarata</name>
    <dbReference type="NCBI Taxonomy" id="392030"/>
    <lineage>
        <taxon>Eukaryota</taxon>
        <taxon>Metazoa</taxon>
        <taxon>Spiralia</taxon>
        <taxon>Gnathifera</taxon>
        <taxon>Rotifera</taxon>
        <taxon>Eurotatoria</taxon>
        <taxon>Bdelloidea</taxon>
        <taxon>Philodinida</taxon>
        <taxon>Philodinidae</taxon>
        <taxon>Rotaria</taxon>
    </lineage>
</organism>
<evidence type="ECO:0000256" key="1">
    <source>
        <dbReference type="SAM" id="Coils"/>
    </source>
</evidence>
<dbReference type="AlphaFoldDB" id="A0A8S2ZUL1"/>
<comment type="caution">
    <text evidence="2">The sequence shown here is derived from an EMBL/GenBank/DDBJ whole genome shotgun (WGS) entry which is preliminary data.</text>
</comment>
<feature type="non-terminal residue" evidence="2">
    <location>
        <position position="56"/>
    </location>
</feature>